<evidence type="ECO:0000313" key="1">
    <source>
        <dbReference type="EMBL" id="PKI50769.1"/>
    </source>
</evidence>
<proteinExistence type="predicted"/>
<name>A0A2I0J3G1_PUNGR</name>
<evidence type="ECO:0000313" key="2">
    <source>
        <dbReference type="Proteomes" id="UP000233551"/>
    </source>
</evidence>
<keyword evidence="2" id="KW-1185">Reference proteome</keyword>
<dbReference type="Proteomes" id="UP000233551">
    <property type="component" value="Unassembled WGS sequence"/>
</dbReference>
<sequence>MDRLNSIIATYPLLPSAIKIRASYPLTRRTGLGLPDVVLPIPFPHRNRRGPPSEESLVSSPRRSWTHRLVELEFDSASNSVPSLRLRWSHGVIGSSDRVGPREEDIKS</sequence>
<protein>
    <submittedName>
        <fullName evidence="1">Uncharacterized protein</fullName>
    </submittedName>
</protein>
<comment type="caution">
    <text evidence="1">The sequence shown here is derived from an EMBL/GenBank/DDBJ whole genome shotgun (WGS) entry which is preliminary data.</text>
</comment>
<dbReference type="AlphaFoldDB" id="A0A2I0J3G1"/>
<accession>A0A2I0J3G1</accession>
<organism evidence="1 2">
    <name type="scientific">Punica granatum</name>
    <name type="common">Pomegranate</name>
    <dbReference type="NCBI Taxonomy" id="22663"/>
    <lineage>
        <taxon>Eukaryota</taxon>
        <taxon>Viridiplantae</taxon>
        <taxon>Streptophyta</taxon>
        <taxon>Embryophyta</taxon>
        <taxon>Tracheophyta</taxon>
        <taxon>Spermatophyta</taxon>
        <taxon>Magnoliopsida</taxon>
        <taxon>eudicotyledons</taxon>
        <taxon>Gunneridae</taxon>
        <taxon>Pentapetalae</taxon>
        <taxon>rosids</taxon>
        <taxon>malvids</taxon>
        <taxon>Myrtales</taxon>
        <taxon>Lythraceae</taxon>
        <taxon>Punica</taxon>
    </lineage>
</organism>
<gene>
    <name evidence="1" type="ORF">CRG98_028911</name>
</gene>
<reference evidence="1 2" key="1">
    <citation type="submission" date="2017-11" db="EMBL/GenBank/DDBJ databases">
        <title>De-novo sequencing of pomegranate (Punica granatum L.) genome.</title>
        <authorList>
            <person name="Akparov Z."/>
            <person name="Amiraslanov A."/>
            <person name="Hajiyeva S."/>
            <person name="Abbasov M."/>
            <person name="Kaur K."/>
            <person name="Hamwieh A."/>
            <person name="Solovyev V."/>
            <person name="Salamov A."/>
            <person name="Braich B."/>
            <person name="Kosarev P."/>
            <person name="Mahmoud A."/>
            <person name="Hajiyev E."/>
            <person name="Babayeva S."/>
            <person name="Izzatullayeva V."/>
            <person name="Mammadov A."/>
            <person name="Mammadov A."/>
            <person name="Sharifova S."/>
            <person name="Ojaghi J."/>
            <person name="Eynullazada K."/>
            <person name="Bayramov B."/>
            <person name="Abdulazimova A."/>
            <person name="Shahmuradov I."/>
        </authorList>
    </citation>
    <scope>NUCLEOTIDE SEQUENCE [LARGE SCALE GENOMIC DNA]</scope>
    <source>
        <strain evidence="2">cv. AG2017</strain>
        <tissue evidence="1">Leaf</tissue>
    </source>
</reference>
<dbReference type="EMBL" id="PGOL01002084">
    <property type="protein sequence ID" value="PKI50769.1"/>
    <property type="molecule type" value="Genomic_DNA"/>
</dbReference>